<accession>A0A939C8V1</accession>
<keyword evidence="1" id="KW-0479">Metal-binding</keyword>
<protein>
    <recommendedName>
        <fullName evidence="4">Aminopeptidase</fullName>
    </recommendedName>
</protein>
<evidence type="ECO:0000256" key="1">
    <source>
        <dbReference type="ARBA" id="ARBA00022723"/>
    </source>
</evidence>
<gene>
    <name evidence="2" type="ORF">JW744_02700</name>
</gene>
<reference evidence="2" key="1">
    <citation type="submission" date="2021-01" db="EMBL/GenBank/DDBJ databases">
        <title>Active Sulfur Cycling in an Early Earth Analoge.</title>
        <authorList>
            <person name="Hahn C.R."/>
            <person name="Youssef N.H."/>
            <person name="Elshahed M."/>
        </authorList>
    </citation>
    <scope>NUCLEOTIDE SEQUENCE</scope>
    <source>
        <strain evidence="2">Zod_Metabat.1151</strain>
    </source>
</reference>
<proteinExistence type="predicted"/>
<evidence type="ECO:0000313" key="2">
    <source>
        <dbReference type="EMBL" id="MBN2067352.1"/>
    </source>
</evidence>
<dbReference type="PANTHER" id="PTHR34448:SF1">
    <property type="entry name" value="BLL6088 PROTEIN"/>
    <property type="match status" value="1"/>
</dbReference>
<comment type="caution">
    <text evidence="2">The sequence shown here is derived from an EMBL/GenBank/DDBJ whole genome shotgun (WGS) entry which is preliminary data.</text>
</comment>
<dbReference type="Proteomes" id="UP000809243">
    <property type="component" value="Unassembled WGS sequence"/>
</dbReference>
<evidence type="ECO:0000313" key="3">
    <source>
        <dbReference type="Proteomes" id="UP000809243"/>
    </source>
</evidence>
<dbReference type="InterPro" id="IPR052170">
    <property type="entry name" value="M29_Exopeptidase"/>
</dbReference>
<name>A0A939C8V1_9ARCH</name>
<evidence type="ECO:0008006" key="4">
    <source>
        <dbReference type="Google" id="ProtNLM"/>
    </source>
</evidence>
<sequence length="595" mass="67689">MRYSEVQFNKDVAYYKRMLKKRLGKGKTCLVSLPLENESAFFSLAPLSRAVDEFGSDLSVFVLGKESSTLPVLRKTWELYSQLKKGGKSNAAKAMQAFIESVQRKTKDSYFEKLFRQPDLEINVKTKGFGFDSKLIDFRTGWFRRSKWKQLLATNKRILQQGYGLRKAERLSIGFELIPKKKSLELPLQDYLDSFSIAYTFALAGKAMCKSVSMGAETARMSQLEPMGRVSDLSSTLVGCEYEKNISEPWFNAFKRLSPFIGASKLNPSNASFGIHGKGYGGKHFFGMKIGYPSPNRKTRWQGPGQMFLKPWWAEQSKIDKRPARTRYAITETLPLENYIRSCYVDYFKMREKADRIRDVLRKSKALFVEGQRVKGGRTSLRLDLSHILSKKSPVLSSDIEVNPKTPREAAKIFKTNSGRYGNFPGGEVFFTPHRMDGTFIGDVVINVDQSYVIPENKPLVVSVKAGKYRVLSGSGTILKAFNKRKKESMGMIRIFEKNRSMPKKIISSMKRNFSNVGEFAINTNPKARLSRYLIETEKLARMIHIALGSGYEPGRQTTYHCDIVINSPRQKLDIYAIDKAGNQLWIIKKGKMVV</sequence>
<dbReference type="AlphaFoldDB" id="A0A939C8V1"/>
<dbReference type="SUPFAM" id="SSF144052">
    <property type="entry name" value="Thermophilic metalloprotease-like"/>
    <property type="match status" value="1"/>
</dbReference>
<dbReference type="GO" id="GO:0046872">
    <property type="term" value="F:metal ion binding"/>
    <property type="evidence" value="ECO:0007669"/>
    <property type="project" value="UniProtKB-KW"/>
</dbReference>
<organism evidence="2 3">
    <name type="scientific">Candidatus Iainarchaeum sp</name>
    <dbReference type="NCBI Taxonomy" id="3101447"/>
    <lineage>
        <taxon>Archaea</taxon>
        <taxon>Candidatus Iainarchaeota</taxon>
        <taxon>Candidatus Iainarchaeia</taxon>
        <taxon>Candidatus Iainarchaeales</taxon>
        <taxon>Candidatus Iainarchaeaceae</taxon>
        <taxon>Candidatus Iainarchaeum</taxon>
    </lineage>
</organism>
<dbReference type="EMBL" id="JAFGDB010000042">
    <property type="protein sequence ID" value="MBN2067352.1"/>
    <property type="molecule type" value="Genomic_DNA"/>
</dbReference>
<dbReference type="PANTHER" id="PTHR34448">
    <property type="entry name" value="AMINOPEPTIDASE"/>
    <property type="match status" value="1"/>
</dbReference>